<evidence type="ECO:0000256" key="2">
    <source>
        <dbReference type="ARBA" id="ARBA00022448"/>
    </source>
</evidence>
<dbReference type="OrthoDB" id="1074925at2759"/>
<name>S7WAF9_SPRLO</name>
<comment type="caution">
    <text evidence="6">The sequence shown here is derived from an EMBL/GenBank/DDBJ whole genome shotgun (WGS) entry which is preliminary data.</text>
</comment>
<dbReference type="FunCoup" id="S7WAF9">
    <property type="interactions" value="232"/>
</dbReference>
<dbReference type="GO" id="GO:0006888">
    <property type="term" value="P:endoplasmic reticulum to Golgi vesicle-mediated transport"/>
    <property type="evidence" value="ECO:0007669"/>
    <property type="project" value="TreeGrafter"/>
</dbReference>
<dbReference type="GO" id="GO:0006891">
    <property type="term" value="P:intra-Golgi vesicle-mediated transport"/>
    <property type="evidence" value="ECO:0007669"/>
    <property type="project" value="TreeGrafter"/>
</dbReference>
<dbReference type="SUPFAM" id="SSF48371">
    <property type="entry name" value="ARM repeat"/>
    <property type="match status" value="1"/>
</dbReference>
<dbReference type="InterPro" id="IPR013041">
    <property type="entry name" value="Clathrin_app_Ig-like_sf"/>
</dbReference>
<evidence type="ECO:0000259" key="5">
    <source>
        <dbReference type="Pfam" id="PF01602"/>
    </source>
</evidence>
<dbReference type="PANTHER" id="PTHR10261">
    <property type="entry name" value="COATOMER SUBUNIT GAMMA"/>
    <property type="match status" value="1"/>
</dbReference>
<dbReference type="InterPro" id="IPR016024">
    <property type="entry name" value="ARM-type_fold"/>
</dbReference>
<dbReference type="GO" id="GO:0006886">
    <property type="term" value="P:intracellular protein transport"/>
    <property type="evidence" value="ECO:0007669"/>
    <property type="project" value="InterPro"/>
</dbReference>
<keyword evidence="4" id="KW-0472">Membrane</keyword>
<dbReference type="Gene3D" id="1.25.10.10">
    <property type="entry name" value="Leucine-rich Repeat Variant"/>
    <property type="match status" value="2"/>
</dbReference>
<dbReference type="GO" id="GO:0005783">
    <property type="term" value="C:endoplasmic reticulum"/>
    <property type="evidence" value="ECO:0007669"/>
    <property type="project" value="TreeGrafter"/>
</dbReference>
<feature type="domain" description="Clathrin/coatomer adaptor adaptin-like N-terminal" evidence="5">
    <location>
        <begin position="9"/>
        <end position="497"/>
    </location>
</feature>
<evidence type="ECO:0000313" key="6">
    <source>
        <dbReference type="EMBL" id="EPR79945.1"/>
    </source>
</evidence>
<dbReference type="GO" id="GO:0009306">
    <property type="term" value="P:protein secretion"/>
    <property type="evidence" value="ECO:0007669"/>
    <property type="project" value="TreeGrafter"/>
</dbReference>
<dbReference type="GO" id="GO:0000139">
    <property type="term" value="C:Golgi membrane"/>
    <property type="evidence" value="ECO:0007669"/>
    <property type="project" value="TreeGrafter"/>
</dbReference>
<keyword evidence="2" id="KW-0813">Transport</keyword>
<dbReference type="AlphaFoldDB" id="S7WAF9"/>
<dbReference type="InParanoid" id="S7WAF9"/>
<accession>S7WAF9</accession>
<dbReference type="Proteomes" id="UP000014978">
    <property type="component" value="Unassembled WGS sequence"/>
</dbReference>
<evidence type="ECO:0000256" key="4">
    <source>
        <dbReference type="ARBA" id="ARBA00023136"/>
    </source>
</evidence>
<dbReference type="EMBL" id="ATCN01000065">
    <property type="protein sequence ID" value="EPR79945.1"/>
    <property type="molecule type" value="Genomic_DNA"/>
</dbReference>
<proteinExistence type="predicted"/>
<keyword evidence="3" id="KW-0653">Protein transport</keyword>
<dbReference type="InterPro" id="IPR011989">
    <property type="entry name" value="ARM-like"/>
</dbReference>
<dbReference type="Pfam" id="PF01602">
    <property type="entry name" value="Adaptin_N"/>
    <property type="match status" value="1"/>
</dbReference>
<dbReference type="OMA" id="DDECYIN"/>
<dbReference type="STRING" id="1358809.S7WAF9"/>
<dbReference type="SUPFAM" id="SSF49348">
    <property type="entry name" value="Clathrin adaptor appendage domain"/>
    <property type="match status" value="1"/>
</dbReference>
<evidence type="ECO:0000313" key="7">
    <source>
        <dbReference type="Proteomes" id="UP000014978"/>
    </source>
</evidence>
<dbReference type="VEuPathDB" id="MicrosporidiaDB:SLOPH_2096"/>
<dbReference type="GO" id="GO:0030126">
    <property type="term" value="C:COPI vesicle coat"/>
    <property type="evidence" value="ECO:0007669"/>
    <property type="project" value="TreeGrafter"/>
</dbReference>
<dbReference type="HOGENOM" id="CLU_021042_0_0_1"/>
<sequence>MNKKLSESEILSDIRESFSRSQLVPKSCVRSICNFIQLLSSKDVSKQFLQQCCFFILRGFGSKNVYLKNILYSALQVLGNLGVEDTFLSISSLTKDIEEGKNGLKILFSILPKQMIADYQRYLHNGLEKGEKDAILVSYDLATQSIENNLIIKKLVSLKALEYGLSSNDISGYYTLGLIYEMKKNDDQYLFRLVQKKSAGYLAMGMLRILRKVFYLDRKLNTQILQEFLGSREEFVILEATKVVDSLEEDGVVFLTQTLNNLRILLRNNNPVMKIAALRVINNLSKKFPKKIELINKELERQAKNNFLVMQILLRTGTESTIDKLVEQIPDSKNLPENFKTELILVLENLSKKYPSKKSKFLELLKENMINQGSIEFKKFILKIIERNIKENQSFFIGLLSDYIEDSHHFHLTIEILGILGEEIPKNINCNKYIVHIINRLILENDKVRISALQSLHNIFIHSVNNELKNSIKKIIKSLTKDKNFEVRKTARFLYKNINTDYNIELHLEEEKIKEINFIKECKEIILSKTDVKISLVKIIHREKIILRFKISNMMEGIKISRGILKFEGNKNFDIKIDTIESGCNIIVEKEIPMEESEYNGIFTYEMFAYEDEEDIEKETLSFEPFDINIIDFIIPSDPIEKYNYKKEIKFFLPSDLFESRDKILSIFNLKIVAQDGAQQMQSMVLAGKINNSEIMVEVEMKEIKKGVNVKIELLGTDEDMVERIVNVLE</sequence>
<evidence type="ECO:0000256" key="3">
    <source>
        <dbReference type="ARBA" id="ARBA00022927"/>
    </source>
</evidence>
<reference evidence="7" key="1">
    <citation type="journal article" date="2013" name="PLoS Genet.">
        <title>The genome of Spraguea lophii and the basis of host-microsporidian interactions.</title>
        <authorList>
            <person name="Campbell S.E."/>
            <person name="Williams T.A."/>
            <person name="Yousuf A."/>
            <person name="Soanes D.M."/>
            <person name="Paszkiewicz K.H."/>
            <person name="Williams B.A.P."/>
        </authorList>
    </citation>
    <scope>NUCLEOTIDE SEQUENCE [LARGE SCALE GENOMIC DNA]</scope>
    <source>
        <strain evidence="7">42_110</strain>
    </source>
</reference>
<gene>
    <name evidence="6" type="ORF">SLOPH_2096</name>
</gene>
<dbReference type="InterPro" id="IPR017106">
    <property type="entry name" value="Coatomer_gsu"/>
</dbReference>
<protein>
    <submittedName>
        <fullName evidence="6">SEC21 protein</fullName>
    </submittedName>
</protein>
<keyword evidence="7" id="KW-1185">Reference proteome</keyword>
<dbReference type="InterPro" id="IPR002553">
    <property type="entry name" value="Clathrin/coatomer_adapt-like_N"/>
</dbReference>
<organism evidence="6 7">
    <name type="scientific">Spraguea lophii (strain 42_110)</name>
    <name type="common">Microsporidian parasite</name>
    <dbReference type="NCBI Taxonomy" id="1358809"/>
    <lineage>
        <taxon>Eukaryota</taxon>
        <taxon>Fungi</taxon>
        <taxon>Fungi incertae sedis</taxon>
        <taxon>Microsporidia</taxon>
        <taxon>Spragueidae</taxon>
        <taxon>Spraguea</taxon>
    </lineage>
</organism>
<dbReference type="GO" id="GO:0005793">
    <property type="term" value="C:endoplasmic reticulum-Golgi intermediate compartment"/>
    <property type="evidence" value="ECO:0007669"/>
    <property type="project" value="TreeGrafter"/>
</dbReference>
<comment type="subcellular location">
    <subcellularLocation>
        <location evidence="1">Endomembrane system</location>
    </subcellularLocation>
</comment>
<dbReference type="PANTHER" id="PTHR10261:SF0">
    <property type="entry name" value="COATOMER SUBUNIT GAMMA-2"/>
    <property type="match status" value="1"/>
</dbReference>
<evidence type="ECO:0000256" key="1">
    <source>
        <dbReference type="ARBA" id="ARBA00004308"/>
    </source>
</evidence>